<organism evidence="8 9">
    <name type="scientific">Penaeus vannamei</name>
    <name type="common">Whiteleg shrimp</name>
    <name type="synonym">Litopenaeus vannamei</name>
    <dbReference type="NCBI Taxonomy" id="6689"/>
    <lineage>
        <taxon>Eukaryota</taxon>
        <taxon>Metazoa</taxon>
        <taxon>Ecdysozoa</taxon>
        <taxon>Arthropoda</taxon>
        <taxon>Crustacea</taxon>
        <taxon>Multicrustacea</taxon>
        <taxon>Malacostraca</taxon>
        <taxon>Eumalacostraca</taxon>
        <taxon>Eucarida</taxon>
        <taxon>Decapoda</taxon>
        <taxon>Dendrobranchiata</taxon>
        <taxon>Penaeoidea</taxon>
        <taxon>Penaeidae</taxon>
        <taxon>Penaeus</taxon>
    </lineage>
</organism>
<dbReference type="InterPro" id="IPR000998">
    <property type="entry name" value="MAM_dom"/>
</dbReference>
<dbReference type="InterPro" id="IPR002172">
    <property type="entry name" value="LDrepeatLR_classA_rpt"/>
</dbReference>
<dbReference type="EMBL" id="QCYY01001532">
    <property type="protein sequence ID" value="ROT77370.1"/>
    <property type="molecule type" value="Genomic_DNA"/>
</dbReference>
<dbReference type="PROSITE" id="PS50060">
    <property type="entry name" value="MAM_2"/>
    <property type="match status" value="12"/>
</dbReference>
<evidence type="ECO:0000256" key="1">
    <source>
        <dbReference type="ARBA" id="ARBA00023157"/>
    </source>
</evidence>
<keyword evidence="9" id="KW-1185">Reference proteome</keyword>
<feature type="domain" description="MAM" evidence="7">
    <location>
        <begin position="709"/>
        <end position="947"/>
    </location>
</feature>
<dbReference type="GO" id="GO:0016020">
    <property type="term" value="C:membrane"/>
    <property type="evidence" value="ECO:0007669"/>
    <property type="project" value="InterPro"/>
</dbReference>
<keyword evidence="2" id="KW-0245">EGF-like domain</keyword>
<dbReference type="SUPFAM" id="SSF57424">
    <property type="entry name" value="LDL receptor-like module"/>
    <property type="match status" value="9"/>
</dbReference>
<evidence type="ECO:0000313" key="9">
    <source>
        <dbReference type="Proteomes" id="UP000283509"/>
    </source>
</evidence>
<evidence type="ECO:0000256" key="4">
    <source>
        <dbReference type="SAM" id="MobiDB-lite"/>
    </source>
</evidence>
<evidence type="ECO:0000256" key="5">
    <source>
        <dbReference type="SAM" id="Phobius"/>
    </source>
</evidence>
<dbReference type="InterPro" id="IPR013320">
    <property type="entry name" value="ConA-like_dom_sf"/>
</dbReference>
<keyword evidence="5" id="KW-0472">Membrane</keyword>
<feature type="disulfide bond" evidence="3">
    <location>
        <begin position="1828"/>
        <end position="1840"/>
    </location>
</feature>
<evidence type="ECO:0000313" key="8">
    <source>
        <dbReference type="EMBL" id="ROT77370.1"/>
    </source>
</evidence>
<feature type="disulfide bond" evidence="3">
    <location>
        <begin position="1847"/>
        <end position="1862"/>
    </location>
</feature>
<dbReference type="SMR" id="A0A3R7P772"/>
<feature type="domain" description="MAM" evidence="7">
    <location>
        <begin position="2071"/>
        <end position="2240"/>
    </location>
</feature>
<comment type="caution">
    <text evidence="8">The sequence shown here is derived from an EMBL/GenBank/DDBJ whole genome shotgun (WGS) entry which is preliminary data.</text>
</comment>
<feature type="disulfide bond" evidence="3">
    <location>
        <begin position="809"/>
        <end position="827"/>
    </location>
</feature>
<dbReference type="Pfam" id="PF00057">
    <property type="entry name" value="Ldl_recept_a"/>
    <property type="match status" value="4"/>
</dbReference>
<dbReference type="SUPFAM" id="SSF49899">
    <property type="entry name" value="Concanavalin A-like lectins/glucanases"/>
    <property type="match status" value="13"/>
</dbReference>
<feature type="region of interest" description="Disordered" evidence="4">
    <location>
        <begin position="2508"/>
        <end position="2549"/>
    </location>
</feature>
<gene>
    <name evidence="8" type="ORF">C7M84_003985</name>
</gene>
<feature type="disulfide bond" evidence="3">
    <location>
        <begin position="2270"/>
        <end position="2285"/>
    </location>
</feature>
<dbReference type="PROSITE" id="PS50026">
    <property type="entry name" value="EGF_3"/>
    <property type="match status" value="1"/>
</dbReference>
<accession>A0A3R7P772</accession>
<feature type="disulfide bond" evidence="3">
    <location>
        <begin position="1378"/>
        <end position="1390"/>
    </location>
</feature>
<dbReference type="PANTHER" id="PTHR23282">
    <property type="entry name" value="APICAL ENDOSOMAL GLYCOPROTEIN PRECURSOR"/>
    <property type="match status" value="1"/>
</dbReference>
<feature type="domain" description="MAM" evidence="7">
    <location>
        <begin position="1417"/>
        <end position="1590"/>
    </location>
</feature>
<feature type="domain" description="MAM" evidence="7">
    <location>
        <begin position="1182"/>
        <end position="1370"/>
    </location>
</feature>
<dbReference type="OrthoDB" id="6341601at2759"/>
<feature type="domain" description="MAM" evidence="7">
    <location>
        <begin position="1"/>
        <end position="79"/>
    </location>
</feature>
<dbReference type="Proteomes" id="UP000283509">
    <property type="component" value="Unassembled WGS sequence"/>
</dbReference>
<feature type="disulfide bond" evidence="3">
    <location>
        <begin position="2258"/>
        <end position="2276"/>
    </location>
</feature>
<evidence type="ECO:0000259" key="7">
    <source>
        <dbReference type="PROSITE" id="PS50060"/>
    </source>
</evidence>
<feature type="domain" description="MAM" evidence="7">
    <location>
        <begin position="307"/>
        <end position="468"/>
    </location>
</feature>
<feature type="disulfide bond" evidence="3">
    <location>
        <begin position="2340"/>
        <end position="2355"/>
    </location>
</feature>
<dbReference type="SMART" id="SM00192">
    <property type="entry name" value="LDLa"/>
    <property type="match status" value="11"/>
</dbReference>
<keyword evidence="1 2" id="KW-1015">Disulfide bond</keyword>
<feature type="disulfide bond" evidence="3">
    <location>
        <begin position="1608"/>
        <end position="1626"/>
    </location>
</feature>
<feature type="domain" description="MAM" evidence="7">
    <location>
        <begin position="597"/>
        <end position="648"/>
    </location>
</feature>
<feature type="compositionally biased region" description="Basic and acidic residues" evidence="4">
    <location>
        <begin position="2540"/>
        <end position="2549"/>
    </location>
</feature>
<feature type="disulfide bond" evidence="3">
    <location>
        <begin position="2251"/>
        <end position="2263"/>
    </location>
</feature>
<dbReference type="CDD" id="cd00112">
    <property type="entry name" value="LDLa"/>
    <property type="match status" value="8"/>
</dbReference>
<comment type="caution">
    <text evidence="2">Lacks conserved residue(s) required for the propagation of feature annotation.</text>
</comment>
<feature type="disulfide bond" evidence="3">
    <location>
        <begin position="117"/>
        <end position="132"/>
    </location>
</feature>
<feature type="disulfide bond" evidence="2">
    <location>
        <begin position="2426"/>
        <end position="2435"/>
    </location>
</feature>
<evidence type="ECO:0000256" key="3">
    <source>
        <dbReference type="PROSITE-ProRule" id="PRU00124"/>
    </source>
</evidence>
<dbReference type="CDD" id="cd06263">
    <property type="entry name" value="MAM"/>
    <property type="match status" value="7"/>
</dbReference>
<feature type="domain" description="MAM" evidence="7">
    <location>
        <begin position="133"/>
        <end position="302"/>
    </location>
</feature>
<dbReference type="InterPro" id="IPR000742">
    <property type="entry name" value="EGF"/>
</dbReference>
<dbReference type="CDD" id="cd00054">
    <property type="entry name" value="EGF_CA"/>
    <property type="match status" value="1"/>
</dbReference>
<keyword evidence="5" id="KW-1133">Transmembrane helix</keyword>
<dbReference type="PRINTS" id="PR00261">
    <property type="entry name" value="LDLRECEPTOR"/>
</dbReference>
<feature type="disulfide bond" evidence="3">
    <location>
        <begin position="2039"/>
        <end position="2057"/>
    </location>
</feature>
<dbReference type="PROSITE" id="PS00022">
    <property type="entry name" value="EGF_1"/>
    <property type="match status" value="1"/>
</dbReference>
<feature type="transmembrane region" description="Helical" evidence="5">
    <location>
        <begin position="2459"/>
        <end position="2484"/>
    </location>
</feature>
<feature type="domain" description="MAM" evidence="7">
    <location>
        <begin position="1642"/>
        <end position="1809"/>
    </location>
</feature>
<feature type="disulfide bond" evidence="3">
    <location>
        <begin position="1385"/>
        <end position="1403"/>
    </location>
</feature>
<feature type="domain" description="MAM" evidence="7">
    <location>
        <begin position="464"/>
        <end position="593"/>
    </location>
</feature>
<feature type="disulfide bond" evidence="3">
    <location>
        <begin position="821"/>
        <end position="836"/>
    </location>
</feature>
<feature type="disulfide bond" evidence="3">
    <location>
        <begin position="1165"/>
        <end position="1177"/>
    </location>
</feature>
<dbReference type="Gene3D" id="2.10.25.10">
    <property type="entry name" value="Laminin"/>
    <property type="match status" value="1"/>
</dbReference>
<feature type="domain" description="MAM" evidence="7">
    <location>
        <begin position="1864"/>
        <end position="2026"/>
    </location>
</feature>
<keyword evidence="5" id="KW-0812">Transmembrane</keyword>
<reference evidence="8 9" key="2">
    <citation type="submission" date="2019-01" db="EMBL/GenBank/DDBJ databases">
        <title>The decoding of complex shrimp genome reveals the adaptation for benthos swimmer, frequently molting mechanism and breeding impact on genome.</title>
        <authorList>
            <person name="Sun Y."/>
            <person name="Gao Y."/>
            <person name="Yu Y."/>
        </authorList>
    </citation>
    <scope>NUCLEOTIDE SEQUENCE [LARGE SCALE GENOMIC DNA]</scope>
    <source>
        <tissue evidence="8">Muscle</tissue>
    </source>
</reference>
<dbReference type="SUPFAM" id="SSF57196">
    <property type="entry name" value="EGF/Laminin"/>
    <property type="match status" value="1"/>
</dbReference>
<name>A0A3R7P772_PENVA</name>
<dbReference type="InterPro" id="IPR051560">
    <property type="entry name" value="MAM_domain-containing"/>
</dbReference>
<evidence type="ECO:0000259" key="6">
    <source>
        <dbReference type="PROSITE" id="PS50026"/>
    </source>
</evidence>
<dbReference type="Pfam" id="PF00629">
    <property type="entry name" value="MAM"/>
    <property type="match status" value="12"/>
</dbReference>
<dbReference type="PROSITE" id="PS50068">
    <property type="entry name" value="LDLRA_2"/>
    <property type="match status" value="11"/>
</dbReference>
<feature type="disulfide bond" evidence="3">
    <location>
        <begin position="975"/>
        <end position="990"/>
    </location>
</feature>
<evidence type="ECO:0000256" key="2">
    <source>
        <dbReference type="PROSITE-ProRule" id="PRU00076"/>
    </source>
</evidence>
<dbReference type="PROSITE" id="PS01209">
    <property type="entry name" value="LDLRA_1"/>
    <property type="match status" value="4"/>
</dbReference>
<protein>
    <recommendedName>
        <fullName evidence="10">MAM and LDL-receptor class A domain-containing protein 1</fullName>
    </recommendedName>
</protein>
<feature type="domain" description="MAM" evidence="7">
    <location>
        <begin position="992"/>
        <end position="1157"/>
    </location>
</feature>
<sequence length="2549" mass="285022">MYGEHVQELNVYIVTEWNGEKNLAFRRTGEQGQFWDRAVVQASVSEDKPFQFIIEGVTSNLEFTDIAIDDLSFTQVCQQVNTTLPIGSTPMPPYNPCTDEEFYCRTKDECIPNANRCDWKADCSNKADEENCGECDFEYGMCDWSDVSEGLFQWKRIIAKSVSPYEHPHLDHTYGVPEGHYACIEGAEGIEGKTAVMVSPPVQHTTGYYCELHFWVYVNHGMNAHLALYYHNDYENIDHLLYNSTYSVDEELWYEVIAPARLTPKKAYFKFTATPVFDQSSDWAASHSALAIDDIDFFNCNELLLGLDCDFEEPKDCNWRQDQSAEQEWRMSDIYHSQLTDHTTGQGKYIYVDFVTPANKGDKARILSTAQSEPNNAKSVFSLWYYFYGENVGIFRIIQMLQNTKQNETLFELKDSQEDRWMLFEKSLEPNDDFTIIIEAEWEEAGLGLVAVDDIKMTSKLSQALCDFEEDFCQWKQGEGGTTVWKRDRGKHNVTENPPVDHSTNTEMGYYAYLKIKAKPERMGFLESPLYESVGVQCLRFWYHLLGEKVGDLAVALKDPLISDKFIPVWSHGSNTFEMWSLGMVTLPDLQKFVTSGLCDFENGMCHFEQSLEDETNWDLVAASLDEELNVPSSDHSNQEAGGHYIRLTDSVYSRLDGNTNPEPLLYIGDTLGPSWNRYVLPVSLPKPYSLAFEGTDCSLAQDERFCGYNCTFEQKGSDQEHCQWKTINEDDSVFIWQQFSGQMNNTFGPPLDHTFLSPEGHYMAVVPMTFESREGDQAILQSPKLRNSAGPPVVTTTTSSPCSSDYQCENGACIPLDRVCNFIDECMDNSDERMCAECTFDDGICGWQDQSYGAYFWSRDEDPTEGIAGQVMIAEERFGGISPSADLKLQKEIFHTTGSKEYLWEKVSVPVNFARYFKIMYEGKVGEPVNGDIAIDDISFSPDCQITTLPPGQCQEDEFQCVESKACIIKTKVCDFRYDCQDASDEVMCPSYCNFEMDSCGWQEAVNDSLNWVVAKANDSSFGTENGGPYEDATHLKAGHFLLLYKTKGNVEDQEGYAHTHWYQNSAPACRFKYWYYMNGVLGSDVVLRLNITPEIFTNLTFFTANANEDGEWLSGEVGIGRQKSPFQVSLYKIPSNDYYGKFAIDEMKFENDCHYPDPQPDDCELGFLCPVTEVCVPLENVCDMSDDCGEGEDEASAQCKEYHRYTLEDNGWEEWFEQGQNGVDDDFDWTLWNGSTVTLGMGPNFDHTTFSHVGHYFYLDSSFIYNKVAWLKTKPMKTESTCFFSFYTHMYGEEIGYLSIFLKDASSATNLLMNMTGSQGNVWRKVTFMVDSGSVGEEFQLIIEGRVGEKVLGDIAIDDFVFAPECSLVTPPPRNCTAGEYRCKSGTCLPITSRCNFVVECPDGDTSDEDGCVSHKCNFEGRDICNWQVKSNDHGTPQRKVVFTWEFLRGVEVANNSDQMVYQPPMDHTHADADSYYMFTSAVKGEYEDSTDLIMSIPIGESGTTCRLRIWYWLYGVTPGSLHVGIVSGSEEVTEKWMTDGNHEKNWNVVEVPLGHVVDQRVSITAKRGRVYEGAGALDDVEFVDCAPPVLPPSGLSCSELSRYECNTGACIDSSLACDYSDDCLDLSDELGSLCASFKYRCDFEHGLCSHWTEEVVDNANWILLKASADPLGTLPNGDHTHSTSDGHYMVFNGLPTKASIELIAQLHSPVLRGTSAKCSFRFWYQVRGPNPGTIKVYRRYSYYEDGLTLIKEMDMSVKNIWLRADFRVHNATENKDYQIVLEGRASQDYIGSLAVDDFSMTPLCEESLNQNLPGEDHLTTPVPICPPGELACDNGQCYNPAVTCNFLDDCGDGTDEKGCTKSCDFEPEGDTCGWFESQAVSVHWNREGFPANPPGPENDHAHGTHSHDLASFKSGGSAGQLAILESHTFSSVSRSCVLSFWHYLATTGSTPVFLGLFRKSEQDAASGNPPEQLWSGSSETSGWKRQFIKLNGKRDFTLQFQAVHEDGDTHIALDDIRFEDCAPHVNECQNEIDFACEDGSCIARQHRCDAQYDCFDKSDEFQCPSVKGNCDFDSMTWPSDCAYKQREDDDLDWLQASSSGMLDVGPDHDHTLGSSGHYLYVTNFGGVQGLLASIMPDQKYPASKGVCYIRFWYYMHTSHQVAENVDLGTLRVYLEDDAGERLVVSVRSGNQVKNWLEEIILVEADEDFHIVFEAETGTSQDTYIALDDVSLTPECESGVGPPPTNTTCPIGELPCNVGGCVPADFFCDCFYDCVDGSDEFGCTQSPCSTIGTRPTTTTASTTTTTTTTTTPCPDQCKSTEISCEDSANTCLPALLLCDGIDDCPGATDERDCPDKTPCDPGFFYCADYFMQEHPCLPVEDLCDGRVNCHSHSADESLCGECPSNYCQNGGQCNYPDGPPLCDCPGQYTGDRCEVLAGTDITTSSSISPGTPGGLKAGAIVGIVLGVLAVLICLALGGYYYWKKKQYSSPQPVQSDWDNPRNQPYFGLDIPLPTADEYPLEDLSSSSTTGVSNPSFLADHENPVSDL</sequence>
<evidence type="ECO:0008006" key="10">
    <source>
        <dbReference type="Google" id="ProtNLM"/>
    </source>
</evidence>
<feature type="disulfide bond" evidence="3">
    <location>
        <begin position="1835"/>
        <end position="1853"/>
    </location>
</feature>
<proteinExistence type="predicted"/>
<reference evidence="8 9" key="1">
    <citation type="submission" date="2018-04" db="EMBL/GenBank/DDBJ databases">
        <authorList>
            <person name="Zhang X."/>
            <person name="Yuan J."/>
            <person name="Li F."/>
            <person name="Xiang J."/>
        </authorList>
    </citation>
    <scope>NUCLEOTIDE SEQUENCE [LARGE SCALE GENOMIC DNA]</scope>
    <source>
        <tissue evidence="8">Muscle</tissue>
    </source>
</reference>
<dbReference type="Gene3D" id="2.60.120.200">
    <property type="match status" value="13"/>
</dbReference>
<dbReference type="PANTHER" id="PTHR23282:SF101">
    <property type="entry name" value="MAM DOMAIN-CONTAINING PROTEIN"/>
    <property type="match status" value="1"/>
</dbReference>
<feature type="disulfide bond" evidence="3">
    <location>
        <begin position="2051"/>
        <end position="2066"/>
    </location>
</feature>
<dbReference type="SMART" id="SM00137">
    <property type="entry name" value="MAM"/>
    <property type="match status" value="9"/>
</dbReference>
<dbReference type="InterPro" id="IPR023415">
    <property type="entry name" value="LDLR_class-A_CS"/>
</dbReference>
<dbReference type="InterPro" id="IPR036055">
    <property type="entry name" value="LDL_receptor-like_sf"/>
</dbReference>
<dbReference type="Gene3D" id="4.10.400.10">
    <property type="entry name" value="Low-density Lipoprotein Receptor"/>
    <property type="match status" value="10"/>
</dbReference>
<feature type="domain" description="EGF-like" evidence="6">
    <location>
        <begin position="2402"/>
        <end position="2436"/>
    </location>
</feature>